<proteinExistence type="predicted"/>
<dbReference type="PANTHER" id="PTHR46192">
    <property type="entry name" value="BROAD-RANGE ACID PHOSPHATASE DET1"/>
    <property type="match status" value="1"/>
</dbReference>
<dbReference type="AlphaFoldDB" id="A0AAW2XDC6"/>
<dbReference type="Gene3D" id="3.40.50.1240">
    <property type="entry name" value="Phosphoglycerate mutase-like"/>
    <property type="match status" value="1"/>
</dbReference>
<gene>
    <name evidence="1" type="ORF">Slati_1185500</name>
</gene>
<reference evidence="1" key="2">
    <citation type="journal article" date="2024" name="Plant">
        <title>Genomic evolution and insights into agronomic trait innovations of Sesamum species.</title>
        <authorList>
            <person name="Miao H."/>
            <person name="Wang L."/>
            <person name="Qu L."/>
            <person name="Liu H."/>
            <person name="Sun Y."/>
            <person name="Le M."/>
            <person name="Wang Q."/>
            <person name="Wei S."/>
            <person name="Zheng Y."/>
            <person name="Lin W."/>
            <person name="Duan Y."/>
            <person name="Cao H."/>
            <person name="Xiong S."/>
            <person name="Wang X."/>
            <person name="Wei L."/>
            <person name="Li C."/>
            <person name="Ma Q."/>
            <person name="Ju M."/>
            <person name="Zhao R."/>
            <person name="Li G."/>
            <person name="Mu C."/>
            <person name="Tian Q."/>
            <person name="Mei H."/>
            <person name="Zhang T."/>
            <person name="Gao T."/>
            <person name="Zhang H."/>
        </authorList>
    </citation>
    <scope>NUCLEOTIDE SEQUENCE</scope>
    <source>
        <strain evidence="1">KEN1</strain>
    </source>
</reference>
<reference evidence="1" key="1">
    <citation type="submission" date="2020-06" db="EMBL/GenBank/DDBJ databases">
        <authorList>
            <person name="Li T."/>
            <person name="Hu X."/>
            <person name="Zhang T."/>
            <person name="Song X."/>
            <person name="Zhang H."/>
            <person name="Dai N."/>
            <person name="Sheng W."/>
            <person name="Hou X."/>
            <person name="Wei L."/>
        </authorList>
    </citation>
    <scope>NUCLEOTIDE SEQUENCE</scope>
    <source>
        <strain evidence="1">KEN1</strain>
        <tissue evidence="1">Leaf</tissue>
    </source>
</reference>
<accession>A0AAW2XDC6</accession>
<sequence>MRNRYGKFFYRVPDGESSADVHDRVSAFLEGLWRDMETNRYGNGPSDELNLIVVSHGLTSSLFLMKCSTGLLISSRAYESEKLEYEIEVGRNGEMPAGNLEND</sequence>
<dbReference type="SUPFAM" id="SSF53254">
    <property type="entry name" value="Phosphoglycerate mutase-like"/>
    <property type="match status" value="1"/>
</dbReference>
<dbReference type="EMBL" id="JACGWN010000004">
    <property type="protein sequence ID" value="KAL0452074.1"/>
    <property type="molecule type" value="Genomic_DNA"/>
</dbReference>
<organism evidence="1">
    <name type="scientific">Sesamum latifolium</name>
    <dbReference type="NCBI Taxonomy" id="2727402"/>
    <lineage>
        <taxon>Eukaryota</taxon>
        <taxon>Viridiplantae</taxon>
        <taxon>Streptophyta</taxon>
        <taxon>Embryophyta</taxon>
        <taxon>Tracheophyta</taxon>
        <taxon>Spermatophyta</taxon>
        <taxon>Magnoliopsida</taxon>
        <taxon>eudicotyledons</taxon>
        <taxon>Gunneridae</taxon>
        <taxon>Pentapetalae</taxon>
        <taxon>asterids</taxon>
        <taxon>lamiids</taxon>
        <taxon>Lamiales</taxon>
        <taxon>Pedaliaceae</taxon>
        <taxon>Sesamum</taxon>
    </lineage>
</organism>
<protein>
    <submittedName>
        <fullName evidence="1">Phosphoglycerate mutase-like protein AT74H</fullName>
    </submittedName>
</protein>
<comment type="caution">
    <text evidence="1">The sequence shown here is derived from an EMBL/GenBank/DDBJ whole genome shotgun (WGS) entry which is preliminary data.</text>
</comment>
<dbReference type="InterPro" id="IPR052765">
    <property type="entry name" value="PGM-Related"/>
</dbReference>
<dbReference type="InterPro" id="IPR029033">
    <property type="entry name" value="His_PPase_superfam"/>
</dbReference>
<name>A0AAW2XDC6_9LAMI</name>
<evidence type="ECO:0000313" key="1">
    <source>
        <dbReference type="EMBL" id="KAL0452074.1"/>
    </source>
</evidence>